<name>A0A428UZT6_9HYPO</name>
<protein>
    <submittedName>
        <fullName evidence="1">Uncharacterized protein</fullName>
    </submittedName>
</protein>
<keyword evidence="2" id="KW-1185">Reference proteome</keyword>
<gene>
    <name evidence="1" type="ORF">CDV31_001175</name>
</gene>
<evidence type="ECO:0000313" key="2">
    <source>
        <dbReference type="Proteomes" id="UP000288429"/>
    </source>
</evidence>
<organism evidence="1 2">
    <name type="scientific">Fusarium ambrosium</name>
    <dbReference type="NCBI Taxonomy" id="131363"/>
    <lineage>
        <taxon>Eukaryota</taxon>
        <taxon>Fungi</taxon>
        <taxon>Dikarya</taxon>
        <taxon>Ascomycota</taxon>
        <taxon>Pezizomycotina</taxon>
        <taxon>Sordariomycetes</taxon>
        <taxon>Hypocreomycetidae</taxon>
        <taxon>Hypocreales</taxon>
        <taxon>Nectriaceae</taxon>
        <taxon>Fusarium</taxon>
        <taxon>Fusarium solani species complex</taxon>
    </lineage>
</organism>
<sequence>MPTTIVVRATYTEQNALETFFTDIFGWGTVTVLWKRGTFQCSIPRQLTDVRHMMAQQSPMDRSR</sequence>
<comment type="caution">
    <text evidence="1">The sequence shown here is derived from an EMBL/GenBank/DDBJ whole genome shotgun (WGS) entry which is preliminary data.</text>
</comment>
<dbReference type="EMBL" id="NIZV01000009">
    <property type="protein sequence ID" value="RSM19818.1"/>
    <property type="molecule type" value="Genomic_DNA"/>
</dbReference>
<proteinExistence type="predicted"/>
<accession>A0A428UZT6</accession>
<evidence type="ECO:0000313" key="1">
    <source>
        <dbReference type="EMBL" id="RSM19818.1"/>
    </source>
</evidence>
<dbReference type="AlphaFoldDB" id="A0A428UZT6"/>
<dbReference type="Proteomes" id="UP000288429">
    <property type="component" value="Unassembled WGS sequence"/>
</dbReference>
<reference evidence="1 2" key="1">
    <citation type="submission" date="2017-06" db="EMBL/GenBank/DDBJ databases">
        <title>Cmopartive genomic analysis of Ambrosia Fusariam Clade fungi.</title>
        <authorList>
            <person name="Stajich J.E."/>
            <person name="Carrillo J."/>
            <person name="Kijimoto T."/>
            <person name="Eskalen A."/>
            <person name="O'Donnell K."/>
            <person name="Kasson M."/>
        </authorList>
    </citation>
    <scope>NUCLEOTIDE SEQUENCE [LARGE SCALE GENOMIC DNA]</scope>
    <source>
        <strain evidence="1 2">NRRL 20438</strain>
    </source>
</reference>